<evidence type="ECO:0000313" key="5">
    <source>
        <dbReference type="Proteomes" id="UP001242368"/>
    </source>
</evidence>
<dbReference type="EMBL" id="JAUFQU010000011">
    <property type="protein sequence ID" value="MDN3709021.1"/>
    <property type="molecule type" value="Genomic_DNA"/>
</dbReference>
<reference evidence="4" key="1">
    <citation type="journal article" date="2014" name="Int. J. Syst. Evol. Microbiol.">
        <title>Complete genome of a new Firmicutes species belonging to the dominant human colonic microbiota ('Ruminococcus bicirculans') reveals two chromosomes and a selective capacity to utilize plant glucans.</title>
        <authorList>
            <consortium name="NISC Comparative Sequencing Program"/>
            <person name="Wegmann U."/>
            <person name="Louis P."/>
            <person name="Goesmann A."/>
            <person name="Henrissat B."/>
            <person name="Duncan S.H."/>
            <person name="Flint H.J."/>
        </authorList>
    </citation>
    <scope>NUCLEOTIDE SEQUENCE</scope>
    <source>
        <strain evidence="4">CECT 7184</strain>
    </source>
</reference>
<reference evidence="5" key="2">
    <citation type="journal article" date="2019" name="Int. J. Syst. Evol. Microbiol.">
        <title>The Global Catalogue of Microorganisms (GCM) 10K type strain sequencing project: providing services to taxonomists for standard genome sequencing and annotation.</title>
        <authorList>
            <consortium name="The Broad Institute Genomics Platform"/>
            <consortium name="The Broad Institute Genome Sequencing Center for Infectious Disease"/>
            <person name="Wu L."/>
            <person name="Ma J."/>
        </authorList>
    </citation>
    <scope>NUCLEOTIDE SEQUENCE [LARGE SCALE GENOMIC DNA]</scope>
    <source>
        <strain evidence="5">CECT 7184</strain>
    </source>
</reference>
<keyword evidence="1" id="KW-0472">Membrane</keyword>
<reference evidence="4" key="3">
    <citation type="submission" date="2023-06" db="EMBL/GenBank/DDBJ databases">
        <authorList>
            <person name="Lucena T."/>
            <person name="Sun Q."/>
        </authorList>
    </citation>
    <scope>NUCLEOTIDE SEQUENCE</scope>
    <source>
        <strain evidence="4">CECT 7184</strain>
    </source>
</reference>
<dbReference type="EMBL" id="JAUFQU010000001">
    <property type="protein sequence ID" value="MDN3707756.1"/>
    <property type="molecule type" value="Genomic_DNA"/>
</dbReference>
<evidence type="ECO:0000313" key="2">
    <source>
        <dbReference type="EMBL" id="MDN3707756.1"/>
    </source>
</evidence>
<proteinExistence type="predicted"/>
<evidence type="ECO:0000256" key="1">
    <source>
        <dbReference type="SAM" id="Phobius"/>
    </source>
</evidence>
<protein>
    <submittedName>
        <fullName evidence="4">Uncharacterized protein</fullName>
    </submittedName>
</protein>
<sequence length="67" mass="8241">MCCFWFVWFILYNNILCGHVYIIRGKKIKAALLWIFKLKNGWLQIYLLNFWISKSGFKLFLFEKSWV</sequence>
<dbReference type="EMBL" id="JAUFQU010000001">
    <property type="protein sequence ID" value="MDN3708261.1"/>
    <property type="molecule type" value="Genomic_DNA"/>
</dbReference>
<name>A0ABT8CYC3_9FLAO</name>
<organism evidence="4 5">
    <name type="scientific">Paenimyroides ceti</name>
    <dbReference type="NCBI Taxonomy" id="395087"/>
    <lineage>
        <taxon>Bacteria</taxon>
        <taxon>Pseudomonadati</taxon>
        <taxon>Bacteroidota</taxon>
        <taxon>Flavobacteriia</taxon>
        <taxon>Flavobacteriales</taxon>
        <taxon>Flavobacteriaceae</taxon>
        <taxon>Paenimyroides</taxon>
    </lineage>
</organism>
<dbReference type="Proteomes" id="UP001242368">
    <property type="component" value="Unassembled WGS sequence"/>
</dbReference>
<keyword evidence="1" id="KW-0812">Transmembrane</keyword>
<dbReference type="RefSeq" id="WP_290363715.1">
    <property type="nucleotide sequence ID" value="NZ_JAUFQU010000001.1"/>
</dbReference>
<keyword evidence="5" id="KW-1185">Reference proteome</keyword>
<evidence type="ECO:0000313" key="3">
    <source>
        <dbReference type="EMBL" id="MDN3708261.1"/>
    </source>
</evidence>
<gene>
    <name evidence="2" type="ORF">QW060_11605</name>
    <name evidence="3" type="ORF">QW060_14235</name>
    <name evidence="4" type="ORF">QW060_18305</name>
</gene>
<feature type="transmembrane region" description="Helical" evidence="1">
    <location>
        <begin position="6"/>
        <end position="23"/>
    </location>
</feature>
<evidence type="ECO:0000313" key="4">
    <source>
        <dbReference type="EMBL" id="MDN3709021.1"/>
    </source>
</evidence>
<accession>A0ABT8CYC3</accession>
<comment type="caution">
    <text evidence="4">The sequence shown here is derived from an EMBL/GenBank/DDBJ whole genome shotgun (WGS) entry which is preliminary data.</text>
</comment>
<keyword evidence="1" id="KW-1133">Transmembrane helix</keyword>